<dbReference type="AlphaFoldDB" id="A0AB36FZN6"/>
<keyword evidence="2" id="KW-1185">Reference proteome</keyword>
<dbReference type="Proteomes" id="UP000095392">
    <property type="component" value="Unassembled WGS sequence"/>
</dbReference>
<proteinExistence type="predicted"/>
<name>A0AB36FZN6_ALTMA</name>
<reference evidence="1 2" key="1">
    <citation type="submission" date="2016-09" db="EMBL/GenBank/DDBJ databases">
        <title>Draft Genome Sequence of four Alteromonas macleodii strains isolated from copper coupons and grown long-term at elevated copper levels.</title>
        <authorList>
            <person name="Cusick K."/>
            <person name="Dale J."/>
            <person name="Little B."/>
            <person name="Biffinger J."/>
        </authorList>
    </citation>
    <scope>NUCLEOTIDE SEQUENCE [LARGE SCALE GENOMIC DNA]</scope>
    <source>
        <strain evidence="1 2">KCP01</strain>
    </source>
</reference>
<evidence type="ECO:0000313" key="1">
    <source>
        <dbReference type="EMBL" id="OES33301.1"/>
    </source>
</evidence>
<evidence type="ECO:0000313" key="2">
    <source>
        <dbReference type="Proteomes" id="UP000095392"/>
    </source>
</evidence>
<organism evidence="1 2">
    <name type="scientific">Alteromonas macleodii</name>
    <name type="common">Pseudoalteromonas macleodii</name>
    <dbReference type="NCBI Taxonomy" id="28108"/>
    <lineage>
        <taxon>Bacteria</taxon>
        <taxon>Pseudomonadati</taxon>
        <taxon>Pseudomonadota</taxon>
        <taxon>Gammaproteobacteria</taxon>
        <taxon>Alteromonadales</taxon>
        <taxon>Alteromonadaceae</taxon>
        <taxon>Alteromonas/Salinimonas group</taxon>
        <taxon>Alteromonas</taxon>
    </lineage>
</organism>
<sequence length="37" mass="4351">MELILDNDSVITITAIYFVRFNCFIKSVIICLNEKRD</sequence>
<dbReference type="EMBL" id="MIPY01000008">
    <property type="protein sequence ID" value="OES33301.1"/>
    <property type="molecule type" value="Genomic_DNA"/>
</dbReference>
<comment type="caution">
    <text evidence="1">The sequence shown here is derived from an EMBL/GenBank/DDBJ whole genome shotgun (WGS) entry which is preliminary data.</text>
</comment>
<gene>
    <name evidence="1" type="ORF">BFV95_0403</name>
</gene>
<protein>
    <submittedName>
        <fullName evidence="1">Membrane protein</fullName>
    </submittedName>
</protein>
<accession>A0AB36FZN6</accession>